<organism evidence="8 9">
    <name type="scientific">Camelus dromedarius</name>
    <name type="common">Dromedary</name>
    <name type="synonym">Arabian camel</name>
    <dbReference type="NCBI Taxonomy" id="9838"/>
    <lineage>
        <taxon>Eukaryota</taxon>
        <taxon>Metazoa</taxon>
        <taxon>Chordata</taxon>
        <taxon>Craniata</taxon>
        <taxon>Vertebrata</taxon>
        <taxon>Euteleostomi</taxon>
        <taxon>Mammalia</taxon>
        <taxon>Eutheria</taxon>
        <taxon>Laurasiatheria</taxon>
        <taxon>Artiodactyla</taxon>
        <taxon>Tylopoda</taxon>
        <taxon>Camelidae</taxon>
        <taxon>Camelus</taxon>
    </lineage>
</organism>
<dbReference type="GO" id="GO:0004930">
    <property type="term" value="F:G protein-coupled receptor activity"/>
    <property type="evidence" value="ECO:0007669"/>
    <property type="project" value="InterPro"/>
</dbReference>
<feature type="transmembrane region" description="Helical" evidence="6">
    <location>
        <begin position="118"/>
        <end position="139"/>
    </location>
</feature>
<evidence type="ECO:0000256" key="6">
    <source>
        <dbReference type="SAM" id="Phobius"/>
    </source>
</evidence>
<evidence type="ECO:0000313" key="9">
    <source>
        <dbReference type="Proteomes" id="UP000299084"/>
    </source>
</evidence>
<feature type="transmembrane region" description="Helical" evidence="6">
    <location>
        <begin position="30"/>
        <end position="53"/>
    </location>
</feature>
<protein>
    <submittedName>
        <fullName evidence="8">Putative adhesion G protein-coupled receptor E4P</fullName>
    </submittedName>
</protein>
<keyword evidence="2 6" id="KW-0812">Transmembrane</keyword>
<evidence type="ECO:0000259" key="7">
    <source>
        <dbReference type="PROSITE" id="PS50261"/>
    </source>
</evidence>
<dbReference type="AlphaFoldDB" id="A0A5N4CMU6"/>
<dbReference type="InterPro" id="IPR001740">
    <property type="entry name" value="GPCR_2_EMR1-like_rcpt"/>
</dbReference>
<evidence type="ECO:0000256" key="5">
    <source>
        <dbReference type="ARBA" id="ARBA00023180"/>
    </source>
</evidence>
<dbReference type="Proteomes" id="UP000299084">
    <property type="component" value="Unassembled WGS sequence"/>
</dbReference>
<dbReference type="InterPro" id="IPR000832">
    <property type="entry name" value="GPCR_2_secretin-like"/>
</dbReference>
<sequence length="185" mass="20901">MLLEGLHLFLTVRNLTVANYTSAGKFKKRFLYPFGYGTPAVIAAVAVGVGHELSKHDDFVMRNCWLNFHRSSLWSFMGPVFVIILIILSFCLTTLWILRYHLGSLNSEVSRMQNTRMLTSKAIAQLFILGCSWGLGFFLVEEIIDPIRTVIAYSFTIINVLQGVSIFLVYCLLNRKVNPSACLDV</sequence>
<evidence type="ECO:0000256" key="3">
    <source>
        <dbReference type="ARBA" id="ARBA00022989"/>
    </source>
</evidence>
<evidence type="ECO:0000256" key="4">
    <source>
        <dbReference type="ARBA" id="ARBA00023136"/>
    </source>
</evidence>
<keyword evidence="8" id="KW-0675">Receptor</keyword>
<comment type="caution">
    <text evidence="8">The sequence shown here is derived from an EMBL/GenBank/DDBJ whole genome shotgun (WGS) entry which is preliminary data.</text>
</comment>
<keyword evidence="5" id="KW-0325">Glycoprotein</keyword>
<comment type="subcellular location">
    <subcellularLocation>
        <location evidence="1">Membrane</location>
        <topology evidence="1">Multi-pass membrane protein</topology>
    </subcellularLocation>
</comment>
<name>A0A5N4CMU6_CAMDR</name>
<keyword evidence="4 6" id="KW-0472">Membrane</keyword>
<dbReference type="GO" id="GO:0007189">
    <property type="term" value="P:adenylate cyclase-activating G protein-coupled receptor signaling pathway"/>
    <property type="evidence" value="ECO:0007669"/>
    <property type="project" value="TreeGrafter"/>
</dbReference>
<evidence type="ECO:0000313" key="8">
    <source>
        <dbReference type="EMBL" id="KAB1260090.1"/>
    </source>
</evidence>
<dbReference type="GO" id="GO:0007166">
    <property type="term" value="P:cell surface receptor signaling pathway"/>
    <property type="evidence" value="ECO:0007669"/>
    <property type="project" value="InterPro"/>
</dbReference>
<keyword evidence="9" id="KW-1185">Reference proteome</keyword>
<feature type="transmembrane region" description="Helical" evidence="6">
    <location>
        <begin position="151"/>
        <end position="173"/>
    </location>
</feature>
<dbReference type="PANTHER" id="PTHR12011:SF433">
    <property type="entry name" value="ADHESION G PROTEIN-COUPLED RECEPTOR E1-LIKE-RELATED"/>
    <property type="match status" value="1"/>
</dbReference>
<dbReference type="InterPro" id="IPR017981">
    <property type="entry name" value="GPCR_2-like_7TM"/>
</dbReference>
<proteinExistence type="predicted"/>
<dbReference type="PANTHER" id="PTHR12011">
    <property type="entry name" value="ADHESION G-PROTEIN COUPLED RECEPTOR"/>
    <property type="match status" value="1"/>
</dbReference>
<dbReference type="PROSITE" id="PS50261">
    <property type="entry name" value="G_PROTEIN_RECEP_F2_4"/>
    <property type="match status" value="1"/>
</dbReference>
<accession>A0A5N4CMU6</accession>
<feature type="transmembrane region" description="Helical" evidence="6">
    <location>
        <begin position="73"/>
        <end position="98"/>
    </location>
</feature>
<dbReference type="PRINTS" id="PR01128">
    <property type="entry name" value="EMR1HORMONER"/>
</dbReference>
<evidence type="ECO:0000256" key="2">
    <source>
        <dbReference type="ARBA" id="ARBA00022692"/>
    </source>
</evidence>
<dbReference type="GO" id="GO:0005886">
    <property type="term" value="C:plasma membrane"/>
    <property type="evidence" value="ECO:0007669"/>
    <property type="project" value="TreeGrafter"/>
</dbReference>
<feature type="domain" description="G-protein coupled receptors family 2 profile 2" evidence="7">
    <location>
        <begin position="1"/>
        <end position="174"/>
    </location>
</feature>
<dbReference type="Gene3D" id="1.20.1070.10">
    <property type="entry name" value="Rhodopsin 7-helix transmembrane proteins"/>
    <property type="match status" value="1"/>
</dbReference>
<reference evidence="8 9" key="1">
    <citation type="journal article" date="2019" name="Mol. Ecol. Resour.">
        <title>Improving Illumina assemblies with Hi-C and long reads: an example with the North African dromedary.</title>
        <authorList>
            <person name="Elbers J.P."/>
            <person name="Rogers M.F."/>
            <person name="Perelman P.L."/>
            <person name="Proskuryakova A.A."/>
            <person name="Serdyukova N.A."/>
            <person name="Johnson W.E."/>
            <person name="Horin P."/>
            <person name="Corander J."/>
            <person name="Murphy D."/>
            <person name="Burger P.A."/>
        </authorList>
    </citation>
    <scope>NUCLEOTIDE SEQUENCE [LARGE SCALE GENOMIC DNA]</scope>
    <source>
        <strain evidence="8">Drom800</strain>
        <tissue evidence="8">Blood</tissue>
    </source>
</reference>
<gene>
    <name evidence="8" type="ORF">Cadr_000025266</name>
</gene>
<keyword evidence="3 6" id="KW-1133">Transmembrane helix</keyword>
<evidence type="ECO:0000256" key="1">
    <source>
        <dbReference type="ARBA" id="ARBA00004141"/>
    </source>
</evidence>
<dbReference type="EMBL" id="JWIN03000022">
    <property type="protein sequence ID" value="KAB1260090.1"/>
    <property type="molecule type" value="Genomic_DNA"/>
</dbReference>
<dbReference type="Pfam" id="PF00002">
    <property type="entry name" value="7tm_2"/>
    <property type="match status" value="1"/>
</dbReference>